<name>A0AAE0XXB5_9GAST</name>
<proteinExistence type="predicted"/>
<dbReference type="Proteomes" id="UP001283361">
    <property type="component" value="Unassembled WGS sequence"/>
</dbReference>
<evidence type="ECO:0000313" key="2">
    <source>
        <dbReference type="Proteomes" id="UP001283361"/>
    </source>
</evidence>
<gene>
    <name evidence="1" type="ORF">RRG08_040192</name>
</gene>
<evidence type="ECO:0000313" key="1">
    <source>
        <dbReference type="EMBL" id="KAK3722807.1"/>
    </source>
</evidence>
<protein>
    <submittedName>
        <fullName evidence="1">Uncharacterized protein</fullName>
    </submittedName>
</protein>
<sequence>MARAAPGRGANEVKGSFVSGHRALRNRWTCWAIWGRGYPEDNGVVFPRRGGFVHFKCKAVPNGWFSH</sequence>
<dbReference type="AlphaFoldDB" id="A0AAE0XXB5"/>
<reference evidence="1" key="1">
    <citation type="journal article" date="2023" name="G3 (Bethesda)">
        <title>A reference genome for the long-term kleptoplast-retaining sea slug Elysia crispata morphotype clarki.</title>
        <authorList>
            <person name="Eastman K.E."/>
            <person name="Pendleton A.L."/>
            <person name="Shaikh M.A."/>
            <person name="Suttiyut T."/>
            <person name="Ogas R."/>
            <person name="Tomko P."/>
            <person name="Gavelis G."/>
            <person name="Widhalm J.R."/>
            <person name="Wisecaver J.H."/>
        </authorList>
    </citation>
    <scope>NUCLEOTIDE SEQUENCE</scope>
    <source>
        <strain evidence="1">ECLA1</strain>
    </source>
</reference>
<organism evidence="1 2">
    <name type="scientific">Elysia crispata</name>
    <name type="common">lettuce slug</name>
    <dbReference type="NCBI Taxonomy" id="231223"/>
    <lineage>
        <taxon>Eukaryota</taxon>
        <taxon>Metazoa</taxon>
        <taxon>Spiralia</taxon>
        <taxon>Lophotrochozoa</taxon>
        <taxon>Mollusca</taxon>
        <taxon>Gastropoda</taxon>
        <taxon>Heterobranchia</taxon>
        <taxon>Euthyneura</taxon>
        <taxon>Panpulmonata</taxon>
        <taxon>Sacoglossa</taxon>
        <taxon>Placobranchoidea</taxon>
        <taxon>Plakobranchidae</taxon>
        <taxon>Elysia</taxon>
    </lineage>
</organism>
<keyword evidence="2" id="KW-1185">Reference proteome</keyword>
<dbReference type="EMBL" id="JAWDGP010007369">
    <property type="protein sequence ID" value="KAK3722807.1"/>
    <property type="molecule type" value="Genomic_DNA"/>
</dbReference>
<accession>A0AAE0XXB5</accession>
<comment type="caution">
    <text evidence="1">The sequence shown here is derived from an EMBL/GenBank/DDBJ whole genome shotgun (WGS) entry which is preliminary data.</text>
</comment>